<evidence type="ECO:0000313" key="3">
    <source>
        <dbReference type="Proteomes" id="UP000266723"/>
    </source>
</evidence>
<dbReference type="EMBL" id="QGKV02000649">
    <property type="protein sequence ID" value="KAF3578042.1"/>
    <property type="molecule type" value="Genomic_DNA"/>
</dbReference>
<evidence type="ECO:0008006" key="4">
    <source>
        <dbReference type="Google" id="ProtNLM"/>
    </source>
</evidence>
<feature type="region of interest" description="Disordered" evidence="1">
    <location>
        <begin position="1"/>
        <end position="39"/>
    </location>
</feature>
<keyword evidence="3" id="KW-1185">Reference proteome</keyword>
<comment type="caution">
    <text evidence="2">The sequence shown here is derived from an EMBL/GenBank/DDBJ whole genome shotgun (WGS) entry which is preliminary data.</text>
</comment>
<accession>A0ABQ7DJA9</accession>
<evidence type="ECO:0000256" key="1">
    <source>
        <dbReference type="SAM" id="MobiDB-lite"/>
    </source>
</evidence>
<reference evidence="2 3" key="1">
    <citation type="journal article" date="2020" name="BMC Genomics">
        <title>Intraspecific diversification of the crop wild relative Brassica cretica Lam. using demographic model selection.</title>
        <authorList>
            <person name="Kioukis A."/>
            <person name="Michalopoulou V.A."/>
            <person name="Briers L."/>
            <person name="Pirintsos S."/>
            <person name="Studholme D.J."/>
            <person name="Pavlidis P."/>
            <person name="Sarris P.F."/>
        </authorList>
    </citation>
    <scope>NUCLEOTIDE SEQUENCE [LARGE SCALE GENOMIC DNA]</scope>
    <source>
        <strain evidence="3">cv. PFS-1207/04</strain>
    </source>
</reference>
<sequence length="69" mass="7224">MTTTSSDMSTAKSIDAAHQTSIDAAHQTSIDDTQPEASKFSLTNSANEGLVLGESKGQLSNAINQIINE</sequence>
<protein>
    <recommendedName>
        <fullName evidence="4">SMP domain-containing protein</fullName>
    </recommendedName>
</protein>
<organism evidence="2 3">
    <name type="scientific">Brassica cretica</name>
    <name type="common">Mustard</name>
    <dbReference type="NCBI Taxonomy" id="69181"/>
    <lineage>
        <taxon>Eukaryota</taxon>
        <taxon>Viridiplantae</taxon>
        <taxon>Streptophyta</taxon>
        <taxon>Embryophyta</taxon>
        <taxon>Tracheophyta</taxon>
        <taxon>Spermatophyta</taxon>
        <taxon>Magnoliopsida</taxon>
        <taxon>eudicotyledons</taxon>
        <taxon>Gunneridae</taxon>
        <taxon>Pentapetalae</taxon>
        <taxon>rosids</taxon>
        <taxon>malvids</taxon>
        <taxon>Brassicales</taxon>
        <taxon>Brassicaceae</taxon>
        <taxon>Brassiceae</taxon>
        <taxon>Brassica</taxon>
    </lineage>
</organism>
<gene>
    <name evidence="2" type="ORF">DY000_02030954</name>
</gene>
<name>A0ABQ7DJA9_BRACR</name>
<dbReference type="Proteomes" id="UP000266723">
    <property type="component" value="Unassembled WGS sequence"/>
</dbReference>
<evidence type="ECO:0000313" key="2">
    <source>
        <dbReference type="EMBL" id="KAF3578042.1"/>
    </source>
</evidence>
<proteinExistence type="predicted"/>